<protein>
    <submittedName>
        <fullName evidence="1">Uncharacterized protein</fullName>
    </submittedName>
</protein>
<name>A0A383UTT8_BLUHO</name>
<proteinExistence type="predicted"/>
<organism evidence="1 2">
    <name type="scientific">Blumeria hordei</name>
    <name type="common">Barley powdery mildew</name>
    <name type="synonym">Blumeria graminis f. sp. hordei</name>
    <dbReference type="NCBI Taxonomy" id="2867405"/>
    <lineage>
        <taxon>Eukaryota</taxon>
        <taxon>Fungi</taxon>
        <taxon>Dikarya</taxon>
        <taxon>Ascomycota</taxon>
        <taxon>Pezizomycotina</taxon>
        <taxon>Leotiomycetes</taxon>
        <taxon>Erysiphales</taxon>
        <taxon>Erysiphaceae</taxon>
        <taxon>Blumeria</taxon>
    </lineage>
</organism>
<evidence type="ECO:0000313" key="1">
    <source>
        <dbReference type="EMBL" id="SZF03189.1"/>
    </source>
</evidence>
<dbReference type="VEuPathDB" id="FungiDB:BLGHR1_13978"/>
<evidence type="ECO:0000313" key="2">
    <source>
        <dbReference type="Proteomes" id="UP000275772"/>
    </source>
</evidence>
<dbReference type="EMBL" id="UNSH01000046">
    <property type="protein sequence ID" value="SZF03189.1"/>
    <property type="molecule type" value="Genomic_DNA"/>
</dbReference>
<dbReference type="Proteomes" id="UP000275772">
    <property type="component" value="Unassembled WGS sequence"/>
</dbReference>
<accession>A0A383UTT8</accession>
<gene>
    <name evidence="1" type="ORF">BLGHR1_13978</name>
</gene>
<dbReference type="AlphaFoldDB" id="A0A383UTT8"/>
<reference evidence="1 2" key="1">
    <citation type="submission" date="2017-11" db="EMBL/GenBank/DDBJ databases">
        <authorList>
            <person name="Kracher B."/>
        </authorList>
    </citation>
    <scope>NUCLEOTIDE SEQUENCE [LARGE SCALE GENOMIC DNA]</scope>
    <source>
        <strain evidence="1 2">RACE1</strain>
    </source>
</reference>
<sequence length="50" mass="5867">MSDFFRIASQLVCPTILVSYHEKYERGDRIIFANTRLVNGNDRQLISHKI</sequence>